<keyword evidence="6 7" id="KW-0234">DNA repair</keyword>
<dbReference type="PROSITE" id="PS01300">
    <property type="entry name" value="RECR"/>
    <property type="match status" value="1"/>
</dbReference>
<dbReference type="GO" id="GO:0006310">
    <property type="term" value="P:DNA recombination"/>
    <property type="evidence" value="ECO:0007669"/>
    <property type="project" value="UniProtKB-UniRule"/>
</dbReference>
<gene>
    <name evidence="7" type="primary">recR</name>
    <name evidence="9" type="ORF">SAMN04488557_0475</name>
</gene>
<reference evidence="10" key="1">
    <citation type="submission" date="2016-10" db="EMBL/GenBank/DDBJ databases">
        <authorList>
            <person name="Varghese N."/>
            <person name="Submissions S."/>
        </authorList>
    </citation>
    <scope>NUCLEOTIDE SEQUENCE [LARGE SCALE GENOMIC DNA]</scope>
    <source>
        <strain evidence="10">DSM 1565</strain>
    </source>
</reference>
<dbReference type="EMBL" id="FPCH01000001">
    <property type="protein sequence ID" value="SFV26431.1"/>
    <property type="molecule type" value="Genomic_DNA"/>
</dbReference>
<dbReference type="InterPro" id="IPR034137">
    <property type="entry name" value="TOPRIM_RecR"/>
</dbReference>
<evidence type="ECO:0000313" key="9">
    <source>
        <dbReference type="EMBL" id="SFV26431.1"/>
    </source>
</evidence>
<dbReference type="HAMAP" id="MF_00017">
    <property type="entry name" value="RecR"/>
    <property type="match status" value="1"/>
</dbReference>
<dbReference type="Gene3D" id="3.40.1360.10">
    <property type="match status" value="1"/>
</dbReference>
<evidence type="ECO:0000256" key="1">
    <source>
        <dbReference type="ARBA" id="ARBA00022723"/>
    </source>
</evidence>
<dbReference type="Gene3D" id="6.10.250.240">
    <property type="match status" value="1"/>
</dbReference>
<dbReference type="GO" id="GO:0008270">
    <property type="term" value="F:zinc ion binding"/>
    <property type="evidence" value="ECO:0007669"/>
    <property type="project" value="UniProtKB-KW"/>
</dbReference>
<keyword evidence="1 7" id="KW-0479">Metal-binding</keyword>
<dbReference type="RefSeq" id="WP_092863669.1">
    <property type="nucleotide sequence ID" value="NZ_FPCH01000001.1"/>
</dbReference>
<dbReference type="Pfam" id="PF13662">
    <property type="entry name" value="Toprim_4"/>
    <property type="match status" value="1"/>
</dbReference>
<feature type="domain" description="Toprim" evidence="8">
    <location>
        <begin position="83"/>
        <end position="178"/>
    </location>
</feature>
<dbReference type="Proteomes" id="UP000199423">
    <property type="component" value="Unassembled WGS sequence"/>
</dbReference>
<proteinExistence type="inferred from homology"/>
<dbReference type="Pfam" id="PF02132">
    <property type="entry name" value="RecR_ZnF"/>
    <property type="match status" value="1"/>
</dbReference>
<keyword evidence="2 7" id="KW-0227">DNA damage</keyword>
<evidence type="ECO:0000256" key="6">
    <source>
        <dbReference type="ARBA" id="ARBA00023204"/>
    </source>
</evidence>
<dbReference type="InterPro" id="IPR006171">
    <property type="entry name" value="TOPRIM_dom"/>
</dbReference>
<dbReference type="PANTHER" id="PTHR30446">
    <property type="entry name" value="RECOMBINATION PROTEIN RECR"/>
    <property type="match status" value="1"/>
</dbReference>
<protein>
    <recommendedName>
        <fullName evidence="7">Recombination protein RecR</fullName>
    </recommendedName>
</protein>
<keyword evidence="3 7" id="KW-0863">Zinc-finger</keyword>
<organism evidence="9 10">
    <name type="scientific">Hyphomicrobium facile</name>
    <dbReference type="NCBI Taxonomy" id="51670"/>
    <lineage>
        <taxon>Bacteria</taxon>
        <taxon>Pseudomonadati</taxon>
        <taxon>Pseudomonadota</taxon>
        <taxon>Alphaproteobacteria</taxon>
        <taxon>Hyphomicrobiales</taxon>
        <taxon>Hyphomicrobiaceae</taxon>
        <taxon>Hyphomicrobium</taxon>
    </lineage>
</organism>
<comment type="similarity">
    <text evidence="7">Belongs to the RecR family.</text>
</comment>
<evidence type="ECO:0000256" key="7">
    <source>
        <dbReference type="HAMAP-Rule" id="MF_00017"/>
    </source>
</evidence>
<dbReference type="PANTHER" id="PTHR30446:SF0">
    <property type="entry name" value="RECOMBINATION PROTEIN RECR"/>
    <property type="match status" value="1"/>
</dbReference>
<evidence type="ECO:0000256" key="2">
    <source>
        <dbReference type="ARBA" id="ARBA00022763"/>
    </source>
</evidence>
<dbReference type="InterPro" id="IPR000093">
    <property type="entry name" value="DNA_Rcmb_RecR"/>
</dbReference>
<dbReference type="InterPro" id="IPR023627">
    <property type="entry name" value="Rcmb_RecR"/>
</dbReference>
<keyword evidence="5 7" id="KW-0233">DNA recombination</keyword>
<evidence type="ECO:0000256" key="4">
    <source>
        <dbReference type="ARBA" id="ARBA00022833"/>
    </source>
</evidence>
<dbReference type="Pfam" id="PF21175">
    <property type="entry name" value="RecR_C"/>
    <property type="match status" value="1"/>
</dbReference>
<name>A0A1I7MVL0_9HYPH</name>
<dbReference type="CDD" id="cd01025">
    <property type="entry name" value="TOPRIM_recR"/>
    <property type="match status" value="1"/>
</dbReference>
<dbReference type="STRING" id="51670.SAMN04488557_0475"/>
<keyword evidence="4 7" id="KW-0862">Zinc</keyword>
<evidence type="ECO:0000256" key="5">
    <source>
        <dbReference type="ARBA" id="ARBA00023172"/>
    </source>
</evidence>
<feature type="zinc finger region" description="C4-type" evidence="7">
    <location>
        <begin position="60"/>
        <end position="75"/>
    </location>
</feature>
<dbReference type="Pfam" id="PF21176">
    <property type="entry name" value="RecR_HhH"/>
    <property type="match status" value="1"/>
</dbReference>
<dbReference type="GO" id="GO:0006281">
    <property type="term" value="P:DNA repair"/>
    <property type="evidence" value="ECO:0007669"/>
    <property type="project" value="UniProtKB-UniRule"/>
</dbReference>
<dbReference type="NCBIfam" id="TIGR00615">
    <property type="entry name" value="recR"/>
    <property type="match status" value="1"/>
</dbReference>
<dbReference type="PROSITE" id="PS50880">
    <property type="entry name" value="TOPRIM"/>
    <property type="match status" value="1"/>
</dbReference>
<evidence type="ECO:0000259" key="8">
    <source>
        <dbReference type="PROSITE" id="PS50880"/>
    </source>
</evidence>
<dbReference type="AlphaFoldDB" id="A0A1I7MVL0"/>
<dbReference type="GO" id="GO:0003677">
    <property type="term" value="F:DNA binding"/>
    <property type="evidence" value="ECO:0007669"/>
    <property type="project" value="UniProtKB-UniRule"/>
</dbReference>
<accession>A0A1I7MVL0</accession>
<sequence length="201" mass="21390">MSRKTAGPEIERLVQLLARLPGLGPRSSRKAVLSMLKRRNELLVPLSEALQQAIAKIAECPVCGNLDTVSPCSICADPRRDQSLIVVVEEVGDLWALERAGVVSAQYHVLGGHLSPLDGVGPDKLNIASLVGRARSPDVKEILLALNATVEGQSTAHFISDQLVSADVTVSRLAQGVPIGGELDYLDDGTLAAAFKARRKL</sequence>
<dbReference type="Gene3D" id="1.10.8.420">
    <property type="entry name" value="RecR Domain 1"/>
    <property type="match status" value="1"/>
</dbReference>
<dbReference type="InterPro" id="IPR015967">
    <property type="entry name" value="Rcmb_RecR_Znf"/>
</dbReference>
<comment type="function">
    <text evidence="7">May play a role in DNA repair. It seems to be involved in an RecBC-independent recombinational process of DNA repair. It may act with RecF and RecO.</text>
</comment>
<dbReference type="SUPFAM" id="SSF111304">
    <property type="entry name" value="Recombination protein RecR"/>
    <property type="match status" value="1"/>
</dbReference>
<evidence type="ECO:0000256" key="3">
    <source>
        <dbReference type="ARBA" id="ARBA00022771"/>
    </source>
</evidence>
<keyword evidence="10" id="KW-1185">Reference proteome</keyword>
<evidence type="ECO:0000313" key="10">
    <source>
        <dbReference type="Proteomes" id="UP000199423"/>
    </source>
</evidence>
<dbReference type="SMART" id="SM00493">
    <property type="entry name" value="TOPRIM"/>
    <property type="match status" value="1"/>
</dbReference>
<dbReference type="OrthoDB" id="9802672at2"/>